<evidence type="ECO:0000313" key="1">
    <source>
        <dbReference type="EMBL" id="BDR55958.1"/>
    </source>
</evidence>
<reference evidence="1 2" key="1">
    <citation type="journal article" date="2023" name="Microbiol. Spectr.">
        <title>Symbiosis of Carpenter Bees with Uncharacterized Lactic Acid Bacteria Showing NAD Auxotrophy.</title>
        <authorList>
            <person name="Kawasaki S."/>
            <person name="Ozawa K."/>
            <person name="Mori T."/>
            <person name="Yamamoto A."/>
            <person name="Ito M."/>
            <person name="Ohkuma M."/>
            <person name="Sakamoto M."/>
            <person name="Matsutani M."/>
        </authorList>
    </citation>
    <scope>NUCLEOTIDE SEQUENCE [LARGE SCALE GENOMIC DNA]</scope>
    <source>
        <strain evidence="1 2">KimC2</strain>
    </source>
</reference>
<name>A0AAU9DM69_9LACO</name>
<evidence type="ECO:0000313" key="2">
    <source>
        <dbReference type="Proteomes" id="UP001321804"/>
    </source>
</evidence>
<dbReference type="EMBL" id="AP026801">
    <property type="protein sequence ID" value="BDR55958.1"/>
    <property type="molecule type" value="Genomic_DNA"/>
</dbReference>
<gene>
    <name evidence="1" type="ORF">KIMC2_05200</name>
</gene>
<sequence length="166" mass="19099">MANDFQEFLTIAKELNGIKITPLLIGSLGLEFLTDKDWQSKDIDIHVPGDARGWSVPVEKQIYNWKSIQLVMKKLDYKLINTHEHKFSKKNLLVEYGVLDTLTNFAEVRLVDLQNQTVQGVNFLIPTLSDYLKIYLASSKDSYRADHNNHKDFAKIAYLNKACKPQ</sequence>
<dbReference type="KEGG" id="xak:KIMC2_05200"/>
<proteinExistence type="predicted"/>
<protein>
    <recommendedName>
        <fullName evidence="3">Phosphoribosylanthranilate isomerase</fullName>
    </recommendedName>
</protein>
<accession>A0AAU9DM69</accession>
<dbReference type="Proteomes" id="UP001321804">
    <property type="component" value="Chromosome"/>
</dbReference>
<dbReference type="AlphaFoldDB" id="A0AAU9DM69"/>
<keyword evidence="2" id="KW-1185">Reference proteome</keyword>
<evidence type="ECO:0008006" key="3">
    <source>
        <dbReference type="Google" id="ProtNLM"/>
    </source>
</evidence>
<organism evidence="1 2">
    <name type="scientific">Xylocopilactobacillus apis</name>
    <dbReference type="NCBI Taxonomy" id="2932183"/>
    <lineage>
        <taxon>Bacteria</taxon>
        <taxon>Bacillati</taxon>
        <taxon>Bacillota</taxon>
        <taxon>Bacilli</taxon>
        <taxon>Lactobacillales</taxon>
        <taxon>Lactobacillaceae</taxon>
        <taxon>Xylocopilactobacillus</taxon>
    </lineage>
</organism>
<dbReference type="RefSeq" id="WP_317697747.1">
    <property type="nucleotide sequence ID" value="NZ_AP026801.1"/>
</dbReference>